<dbReference type="GO" id="GO:0005525">
    <property type="term" value="F:GTP binding"/>
    <property type="evidence" value="ECO:0007669"/>
    <property type="project" value="UniProtKB-UniRule"/>
</dbReference>
<accession>A0A417YI91</accession>
<evidence type="ECO:0000256" key="6">
    <source>
        <dbReference type="HAMAP-Rule" id="MF_00900"/>
    </source>
</evidence>
<dbReference type="Gene3D" id="3.40.50.300">
    <property type="entry name" value="P-loop containing nucleotide triphosphate hydrolases"/>
    <property type="match status" value="1"/>
</dbReference>
<evidence type="ECO:0000313" key="12">
    <source>
        <dbReference type="Proteomes" id="UP000285456"/>
    </source>
</evidence>
<dbReference type="InterPro" id="IPR030394">
    <property type="entry name" value="G_HFLX_dom"/>
</dbReference>
<dbReference type="Pfam" id="PF16360">
    <property type="entry name" value="GTP-bdg_M"/>
    <property type="match status" value="1"/>
</dbReference>
<dbReference type="CDD" id="cd01878">
    <property type="entry name" value="HflX"/>
    <property type="match status" value="1"/>
</dbReference>
<dbReference type="FunFam" id="3.40.50.11060:FF:000001">
    <property type="entry name" value="GTPase HflX"/>
    <property type="match status" value="1"/>
</dbReference>
<feature type="binding site" evidence="7">
    <location>
        <begin position="322"/>
        <end position="325"/>
    </location>
    <ligand>
        <name>GTP</name>
        <dbReference type="ChEBI" id="CHEBI:37565"/>
    </ligand>
</feature>
<evidence type="ECO:0000259" key="10">
    <source>
        <dbReference type="PROSITE" id="PS51705"/>
    </source>
</evidence>
<evidence type="ECO:0000256" key="2">
    <source>
        <dbReference type="ARBA" id="ARBA00022723"/>
    </source>
</evidence>
<comment type="subunit">
    <text evidence="6">Monomer. Associates with the 50S ribosomal subunit.</text>
</comment>
<dbReference type="PROSITE" id="PS51705">
    <property type="entry name" value="G_HFLX"/>
    <property type="match status" value="1"/>
</dbReference>
<feature type="binding site" evidence="8">
    <location>
        <position position="209"/>
    </location>
    <ligand>
        <name>Mg(2+)</name>
        <dbReference type="ChEBI" id="CHEBI:18420"/>
    </ligand>
</feature>
<dbReference type="Pfam" id="PF01926">
    <property type="entry name" value="MMR_HSR1"/>
    <property type="match status" value="1"/>
</dbReference>
<feature type="binding site" evidence="8">
    <location>
        <position position="236"/>
    </location>
    <ligand>
        <name>Mg(2+)</name>
        <dbReference type="ChEBI" id="CHEBI:18420"/>
    </ligand>
</feature>
<dbReference type="InterPro" id="IPR025121">
    <property type="entry name" value="GTPase_HflX_N"/>
</dbReference>
<comment type="similarity">
    <text evidence="6">Belongs to the TRAFAC class OBG-HflX-like GTPase superfamily. HflX GTPase family.</text>
</comment>
<evidence type="ECO:0000256" key="7">
    <source>
        <dbReference type="PIRSR" id="PIRSR006809-1"/>
    </source>
</evidence>
<keyword evidence="5 6" id="KW-0342">GTP-binding</keyword>
<keyword evidence="2 8" id="KW-0479">Metal-binding</keyword>
<feature type="domain" description="Hflx-type G" evidence="10">
    <location>
        <begin position="196"/>
        <end position="364"/>
    </location>
</feature>
<evidence type="ECO:0000313" key="11">
    <source>
        <dbReference type="EMBL" id="RHW32602.1"/>
    </source>
</evidence>
<dbReference type="PIRSF" id="PIRSF006809">
    <property type="entry name" value="GTP-binding_hflX_prd"/>
    <property type="match status" value="1"/>
</dbReference>
<comment type="caution">
    <text evidence="11">The sequence shown here is derived from an EMBL/GenBank/DDBJ whole genome shotgun (WGS) entry which is preliminary data.</text>
</comment>
<dbReference type="RefSeq" id="WP_118889224.1">
    <property type="nucleotide sequence ID" value="NZ_PHUT01000005.1"/>
</dbReference>
<dbReference type="FunFam" id="3.40.50.300:FF:001198">
    <property type="entry name" value="GTPase HflX"/>
    <property type="match status" value="1"/>
</dbReference>
<organism evidence="11 12">
    <name type="scientific">Oceanobacillus profundus</name>
    <dbReference type="NCBI Taxonomy" id="372463"/>
    <lineage>
        <taxon>Bacteria</taxon>
        <taxon>Bacillati</taxon>
        <taxon>Bacillota</taxon>
        <taxon>Bacilli</taxon>
        <taxon>Bacillales</taxon>
        <taxon>Bacillaceae</taxon>
        <taxon>Oceanobacillus</taxon>
    </lineage>
</organism>
<reference evidence="11 12" key="1">
    <citation type="journal article" date="2007" name="Int. J. Syst. Evol. Microbiol.">
        <title>Oceanobacillus profundus sp. nov., isolated from a deep-sea sediment core.</title>
        <authorList>
            <person name="Kim Y.G."/>
            <person name="Choi D.H."/>
            <person name="Hyun S."/>
            <person name="Cho B.C."/>
        </authorList>
    </citation>
    <scope>NUCLEOTIDE SEQUENCE [LARGE SCALE GENOMIC DNA]</scope>
    <source>
        <strain evidence="11 12">DSM 18246</strain>
    </source>
</reference>
<dbReference type="EMBL" id="QWEH01000005">
    <property type="protein sequence ID" value="RHW32602.1"/>
    <property type="molecule type" value="Genomic_DNA"/>
</dbReference>
<evidence type="ECO:0000256" key="1">
    <source>
        <dbReference type="ARBA" id="ARBA00022490"/>
    </source>
</evidence>
<feature type="binding site" evidence="7">
    <location>
        <begin position="342"/>
        <end position="344"/>
    </location>
    <ligand>
        <name>GTP</name>
        <dbReference type="ChEBI" id="CHEBI:37565"/>
    </ligand>
</feature>
<feature type="binding site" evidence="7">
    <location>
        <begin position="256"/>
        <end position="259"/>
    </location>
    <ligand>
        <name>GTP</name>
        <dbReference type="ChEBI" id="CHEBI:37565"/>
    </ligand>
</feature>
<dbReference type="PANTHER" id="PTHR10229:SF4">
    <property type="entry name" value="GTPASE HFLX"/>
    <property type="match status" value="1"/>
</dbReference>
<dbReference type="PANTHER" id="PTHR10229">
    <property type="entry name" value="GTP-BINDING PROTEIN HFLX"/>
    <property type="match status" value="1"/>
</dbReference>
<dbReference type="HAMAP" id="MF_00900">
    <property type="entry name" value="GTPase_HflX"/>
    <property type="match status" value="1"/>
</dbReference>
<evidence type="ECO:0000256" key="8">
    <source>
        <dbReference type="PIRSR" id="PIRSR006809-2"/>
    </source>
</evidence>
<dbReference type="InterPro" id="IPR042108">
    <property type="entry name" value="GTPase_HflX_N_sf"/>
</dbReference>
<dbReference type="Gene3D" id="6.10.250.2860">
    <property type="match status" value="1"/>
</dbReference>
<dbReference type="InterPro" id="IPR016496">
    <property type="entry name" value="GTPase_HflX"/>
</dbReference>
<dbReference type="InterPro" id="IPR027417">
    <property type="entry name" value="P-loop_NTPase"/>
</dbReference>
<evidence type="ECO:0000256" key="4">
    <source>
        <dbReference type="ARBA" id="ARBA00022842"/>
    </source>
</evidence>
<keyword evidence="12" id="KW-1185">Reference proteome</keyword>
<dbReference type="SUPFAM" id="SSF52540">
    <property type="entry name" value="P-loop containing nucleoside triphosphate hydrolases"/>
    <property type="match status" value="1"/>
</dbReference>
<evidence type="ECO:0000256" key="5">
    <source>
        <dbReference type="ARBA" id="ARBA00023134"/>
    </source>
</evidence>
<comment type="subcellular location">
    <subcellularLocation>
        <location evidence="6">Cytoplasm</location>
    </subcellularLocation>
    <text evidence="6">May associate with membranes.</text>
</comment>
<dbReference type="InterPro" id="IPR032305">
    <property type="entry name" value="GTP-bd_M"/>
</dbReference>
<sequence length="421" mass="47958">MNKKAILVGVNISKQEEEFAYSMEELGNLAEACHIDTVGELRQNLNRINQGYYLGTGKMDELKEMAEAEDADMLIFDDELSPSQIRNIEEATECQVVDRTMLILEIFANRAKTRESKLQVEVARLKYMLPRLIGSRESLGRQGGGSGLINRGSGETKLETDRRKIEEQIAKLNRELENLVNQRKTQRKQRGKNDVPVVSLVGYTNAGKSTTMNAVLDIHQTGIDKQVFEKDMLFATLETSVRKVELETNQTFLLTDTVGFINKLPHHLVKAFRSTLEEVIEADLLIHVLDVSNPNYEEHCRLTHEILAAIGVTDIPMIYAYNKADQTEMNFPVVENNRIYLSAKKRTGIRELLDLIKVNIFKDNVICELLIPYSEGQIVSYLNDQANILEEAFEEKGTRLRVECKPSDAERFKQYLIDADR</sequence>
<dbReference type="OrthoDB" id="9812272at2"/>
<comment type="cofactor">
    <cofactor evidence="8">
        <name>Mg(2+)</name>
        <dbReference type="ChEBI" id="CHEBI:18420"/>
    </cofactor>
</comment>
<dbReference type="InterPro" id="IPR006073">
    <property type="entry name" value="GTP-bd"/>
</dbReference>
<dbReference type="GO" id="GO:0046872">
    <property type="term" value="F:metal ion binding"/>
    <property type="evidence" value="ECO:0007669"/>
    <property type="project" value="UniProtKB-KW"/>
</dbReference>
<dbReference type="NCBIfam" id="TIGR03156">
    <property type="entry name" value="GTP_HflX"/>
    <property type="match status" value="1"/>
</dbReference>
<name>A0A417YI91_9BACI</name>
<comment type="function">
    <text evidence="6">GTPase that associates with the 50S ribosomal subunit and may have a role during protein synthesis or ribosome biogenesis.</text>
</comment>
<dbReference type="GO" id="GO:0003924">
    <property type="term" value="F:GTPase activity"/>
    <property type="evidence" value="ECO:0007669"/>
    <property type="project" value="UniProtKB-UniRule"/>
</dbReference>
<feature type="region of interest" description="Disordered" evidence="9">
    <location>
        <begin position="140"/>
        <end position="161"/>
    </location>
</feature>
<dbReference type="GO" id="GO:0005737">
    <property type="term" value="C:cytoplasm"/>
    <property type="evidence" value="ECO:0007669"/>
    <property type="project" value="UniProtKB-SubCell"/>
</dbReference>
<dbReference type="Pfam" id="PF13167">
    <property type="entry name" value="GTP-bdg_N"/>
    <property type="match status" value="1"/>
</dbReference>
<proteinExistence type="inferred from homology"/>
<dbReference type="PRINTS" id="PR00326">
    <property type="entry name" value="GTP1OBG"/>
</dbReference>
<protein>
    <recommendedName>
        <fullName evidence="6">GTPase HflX</fullName>
    </recommendedName>
    <alternativeName>
        <fullName evidence="6">GTP-binding protein HflX</fullName>
    </alternativeName>
</protein>
<keyword evidence="3 6" id="KW-0547">Nucleotide-binding</keyword>
<feature type="binding site" evidence="7">
    <location>
        <begin position="202"/>
        <end position="209"/>
    </location>
    <ligand>
        <name>GTP</name>
        <dbReference type="ChEBI" id="CHEBI:37565"/>
    </ligand>
</feature>
<evidence type="ECO:0000256" key="9">
    <source>
        <dbReference type="SAM" id="MobiDB-lite"/>
    </source>
</evidence>
<evidence type="ECO:0000256" key="3">
    <source>
        <dbReference type="ARBA" id="ARBA00022741"/>
    </source>
</evidence>
<keyword evidence="4 8" id="KW-0460">Magnesium</keyword>
<dbReference type="Proteomes" id="UP000285456">
    <property type="component" value="Unassembled WGS sequence"/>
</dbReference>
<keyword evidence="1 6" id="KW-0963">Cytoplasm</keyword>
<dbReference type="AlphaFoldDB" id="A0A417YI91"/>
<dbReference type="GO" id="GO:0043022">
    <property type="term" value="F:ribosome binding"/>
    <property type="evidence" value="ECO:0007669"/>
    <property type="project" value="TreeGrafter"/>
</dbReference>
<dbReference type="Gene3D" id="3.40.50.11060">
    <property type="entry name" value="GTPase HflX, N-terminal domain"/>
    <property type="match status" value="1"/>
</dbReference>
<gene>
    <name evidence="6 11" type="primary">hflX</name>
    <name evidence="11" type="ORF">D1B32_09740</name>
</gene>